<feature type="region of interest" description="Disordered" evidence="1">
    <location>
        <begin position="48"/>
        <end position="99"/>
    </location>
</feature>
<keyword evidence="3" id="KW-1185">Reference proteome</keyword>
<evidence type="ECO:0000313" key="4">
    <source>
        <dbReference type="WBParaSite" id="HPBE_0000362801-mRNA-1"/>
    </source>
</evidence>
<sequence length="99" mass="11421">MSNGEEEAPPGYIIVDLPRMWATMHTRGLKASVNKAKLIQVLEEAEEKMKRKNKNMEEELKQLREENKKLREKINEQSEGAIPKAKRRKSSGASEEKEN</sequence>
<evidence type="ECO:0000313" key="3">
    <source>
        <dbReference type="Proteomes" id="UP000050761"/>
    </source>
</evidence>
<gene>
    <name evidence="2" type="ORF">HPBE_LOCUS3630</name>
</gene>
<dbReference type="AlphaFoldDB" id="A0A183FBT6"/>
<accession>A0A3P7VTH1</accession>
<proteinExistence type="predicted"/>
<evidence type="ECO:0000313" key="2">
    <source>
        <dbReference type="EMBL" id="VDO38387.1"/>
    </source>
</evidence>
<feature type="compositionally biased region" description="Basic and acidic residues" evidence="1">
    <location>
        <begin position="54"/>
        <end position="76"/>
    </location>
</feature>
<dbReference type="EMBL" id="UZAH01011355">
    <property type="protein sequence ID" value="VDO38387.1"/>
    <property type="molecule type" value="Genomic_DNA"/>
</dbReference>
<reference evidence="4" key="2">
    <citation type="submission" date="2019-09" db="UniProtKB">
        <authorList>
            <consortium name="WormBaseParasite"/>
        </authorList>
    </citation>
    <scope>IDENTIFICATION</scope>
</reference>
<accession>A0A183FBT6</accession>
<evidence type="ECO:0000256" key="1">
    <source>
        <dbReference type="SAM" id="MobiDB-lite"/>
    </source>
</evidence>
<protein>
    <submittedName>
        <fullName evidence="4">BZIP domain-containing protein</fullName>
    </submittedName>
</protein>
<dbReference type="WBParaSite" id="HPBE_0000362801-mRNA-1">
    <property type="protein sequence ID" value="HPBE_0000362801-mRNA-1"/>
    <property type="gene ID" value="HPBE_0000362801"/>
</dbReference>
<organism evidence="3 4">
    <name type="scientific">Heligmosomoides polygyrus</name>
    <name type="common">Parasitic roundworm</name>
    <dbReference type="NCBI Taxonomy" id="6339"/>
    <lineage>
        <taxon>Eukaryota</taxon>
        <taxon>Metazoa</taxon>
        <taxon>Ecdysozoa</taxon>
        <taxon>Nematoda</taxon>
        <taxon>Chromadorea</taxon>
        <taxon>Rhabditida</taxon>
        <taxon>Rhabditina</taxon>
        <taxon>Rhabditomorpha</taxon>
        <taxon>Strongyloidea</taxon>
        <taxon>Heligmosomidae</taxon>
        <taxon>Heligmosomoides</taxon>
    </lineage>
</organism>
<reference evidence="2 3" key="1">
    <citation type="submission" date="2018-11" db="EMBL/GenBank/DDBJ databases">
        <authorList>
            <consortium name="Pathogen Informatics"/>
        </authorList>
    </citation>
    <scope>NUCLEOTIDE SEQUENCE [LARGE SCALE GENOMIC DNA]</scope>
</reference>
<name>A0A183FBT6_HELPZ</name>
<dbReference type="Proteomes" id="UP000050761">
    <property type="component" value="Unassembled WGS sequence"/>
</dbReference>